<proteinExistence type="inferred from homology"/>
<dbReference type="InterPro" id="IPR043129">
    <property type="entry name" value="ATPase_NBD"/>
</dbReference>
<dbReference type="Gene3D" id="3.90.640.10">
    <property type="entry name" value="Actin, Chain A, domain 4"/>
    <property type="match status" value="2"/>
</dbReference>
<comment type="caution">
    <text evidence="9">The sequence shown here is derived from an EMBL/GenBank/DDBJ whole genome shotgun (WGS) entry which is preliminary data.</text>
</comment>
<gene>
    <name evidence="9" type="primary">ARP5</name>
    <name evidence="9" type="ORF">TWF694_000107</name>
</gene>
<dbReference type="FunFam" id="3.30.420.40:FF:000122">
    <property type="entry name" value="ARP5 actin-related protein 5 homolog"/>
    <property type="match status" value="1"/>
</dbReference>
<evidence type="ECO:0000256" key="4">
    <source>
        <dbReference type="ARBA" id="ARBA00023163"/>
    </source>
</evidence>
<dbReference type="SUPFAM" id="SSF53067">
    <property type="entry name" value="Actin-like ATPase domain"/>
    <property type="match status" value="2"/>
</dbReference>
<keyword evidence="4" id="KW-0804">Transcription</keyword>
<comment type="subcellular location">
    <subcellularLocation>
        <location evidence="1">Nucleus</location>
    </subcellularLocation>
</comment>
<keyword evidence="7" id="KW-0175">Coiled coil</keyword>
<evidence type="ECO:0000256" key="7">
    <source>
        <dbReference type="SAM" id="Coils"/>
    </source>
</evidence>
<sequence>MALTATEPATDSASSNGSQKLYHVLEPKFNGELPQSTDYAKFKGRSDAAIVIDNGSWNTRVGWSTDAAPRLTFPPICSRYRDRKLGRTFTLVGYDAYADSNSRTAAKNAFDIDVISNFDVMENILDYSFLKLGIDNENGIGHPIVLTETLCNPNYTRKTMSELLFEAYNAPSILYGIDSLFSYHYNGGMTGLVLSSSNSTTHLIPVVNSKGVMSMATRLNWGGSQAVEFLTKLLALKYPGFPSKVYQPQLESLVQEHCYVAQEYKAEMSGYLEMGSLDDRDRVIQFPYTEIIKEQKTEEELAKIAERRKESGRRLQEQAAKMRLEKLKKKEEELAYYQHLLEKGKNETKKNYSRMLENDGFRDEGQLEKRIKELEKSIRRSRNKDLGIEEEEEEEVPSFPLLDVADENLDEDGIKQKRAQKLLKANYEARQRVRAEKEKERERLRLEAEKEEERRTNDLEGWISEKRSMREGLLAKLKEREQKKTQLSDRKSLASLNRMKAIAHLASDEPTRKRRRGNDEDTFGADDDDWAIYRDIAAVNEEEEEEDEEMQTELKNLEAQLLRHDPDFTEESLQANKSDWRNSLIHAFLRGARPFDPENQAEANQMHLNVERIRVPEVIFEPNMAGVDQAGIVEITTEMLLNRFTDSKQREMIYRDVFLTGGYTMFQGFEERLRTALTSVLPFESPLAVRTAKDPVLDAWKGAALWSKTNIGQPAWKGAAISKAEYAEKGSDYIKEHNLGNVMS</sequence>
<dbReference type="InterPro" id="IPR004000">
    <property type="entry name" value="Actin"/>
</dbReference>
<evidence type="ECO:0000256" key="6">
    <source>
        <dbReference type="RuleBase" id="RU000487"/>
    </source>
</evidence>
<dbReference type="AlphaFoldDB" id="A0AAV9XN13"/>
<keyword evidence="10" id="KW-1185">Reference proteome</keyword>
<keyword evidence="5" id="KW-0539">Nucleus</keyword>
<evidence type="ECO:0000256" key="1">
    <source>
        <dbReference type="ARBA" id="ARBA00004123"/>
    </source>
</evidence>
<feature type="coiled-coil region" evidence="7">
    <location>
        <begin position="327"/>
        <end position="384"/>
    </location>
</feature>
<evidence type="ECO:0000256" key="8">
    <source>
        <dbReference type="SAM" id="MobiDB-lite"/>
    </source>
</evidence>
<evidence type="ECO:0000313" key="10">
    <source>
        <dbReference type="Proteomes" id="UP001365542"/>
    </source>
</evidence>
<dbReference type="PRINTS" id="PR00190">
    <property type="entry name" value="ACTIN"/>
</dbReference>
<dbReference type="SMART" id="SM00268">
    <property type="entry name" value="ACTIN"/>
    <property type="match status" value="1"/>
</dbReference>
<dbReference type="EMBL" id="JAVHJO010000001">
    <property type="protein sequence ID" value="KAK6543358.1"/>
    <property type="molecule type" value="Genomic_DNA"/>
</dbReference>
<keyword evidence="3" id="KW-0805">Transcription regulation</keyword>
<dbReference type="Pfam" id="PF00022">
    <property type="entry name" value="Actin"/>
    <property type="match status" value="2"/>
</dbReference>
<reference evidence="9 10" key="1">
    <citation type="submission" date="2019-10" db="EMBL/GenBank/DDBJ databases">
        <authorList>
            <person name="Palmer J.M."/>
        </authorList>
    </citation>
    <scope>NUCLEOTIDE SEQUENCE [LARGE SCALE GENOMIC DNA]</scope>
    <source>
        <strain evidence="9 10">TWF694</strain>
    </source>
</reference>
<dbReference type="Gene3D" id="3.30.420.40">
    <property type="match status" value="4"/>
</dbReference>
<dbReference type="Proteomes" id="UP001365542">
    <property type="component" value="Unassembled WGS sequence"/>
</dbReference>
<dbReference type="CDD" id="cd10211">
    <property type="entry name" value="ASKHA_NBD_Arp5"/>
    <property type="match status" value="1"/>
</dbReference>
<evidence type="ECO:0000256" key="2">
    <source>
        <dbReference type="ARBA" id="ARBA00006752"/>
    </source>
</evidence>
<comment type="similarity">
    <text evidence="2 6">Belongs to the actin family.</text>
</comment>
<dbReference type="PANTHER" id="PTHR11937">
    <property type="entry name" value="ACTIN"/>
    <property type="match status" value="1"/>
</dbReference>
<dbReference type="GO" id="GO:0005634">
    <property type="term" value="C:nucleus"/>
    <property type="evidence" value="ECO:0007669"/>
    <property type="project" value="UniProtKB-SubCell"/>
</dbReference>
<name>A0AAV9XN13_9PEZI</name>
<feature type="region of interest" description="Disordered" evidence="8">
    <location>
        <begin position="506"/>
        <end position="526"/>
    </location>
</feature>
<protein>
    <submittedName>
        <fullName evidence="9">Nuclear actin-protein involved in chromatin remodeling</fullName>
    </submittedName>
</protein>
<evidence type="ECO:0000313" key="9">
    <source>
        <dbReference type="EMBL" id="KAK6543358.1"/>
    </source>
</evidence>
<accession>A0AAV9XN13</accession>
<evidence type="ECO:0000256" key="3">
    <source>
        <dbReference type="ARBA" id="ARBA00023015"/>
    </source>
</evidence>
<evidence type="ECO:0000256" key="5">
    <source>
        <dbReference type="ARBA" id="ARBA00023242"/>
    </source>
</evidence>
<organism evidence="9 10">
    <name type="scientific">Orbilia ellipsospora</name>
    <dbReference type="NCBI Taxonomy" id="2528407"/>
    <lineage>
        <taxon>Eukaryota</taxon>
        <taxon>Fungi</taxon>
        <taxon>Dikarya</taxon>
        <taxon>Ascomycota</taxon>
        <taxon>Pezizomycotina</taxon>
        <taxon>Orbiliomycetes</taxon>
        <taxon>Orbiliales</taxon>
        <taxon>Orbiliaceae</taxon>
        <taxon>Orbilia</taxon>
    </lineage>
</organism>
<dbReference type="FunFam" id="3.30.420.40:FF:000048">
    <property type="entry name" value="ARP5 actin-related protein 5 homolog"/>
    <property type="match status" value="1"/>
</dbReference>
<feature type="coiled-coil region" evidence="7">
    <location>
        <begin position="427"/>
        <end position="490"/>
    </location>
</feature>